<name>A0ABR9D4G6_9GAMM</name>
<dbReference type="Proteomes" id="UP000652176">
    <property type="component" value="Unassembled WGS sequence"/>
</dbReference>
<keyword evidence="7" id="KW-1133">Transmembrane helix</keyword>
<evidence type="ECO:0000256" key="9">
    <source>
        <dbReference type="ARBA" id="ARBA00023136"/>
    </source>
</evidence>
<reference evidence="12 13" key="1">
    <citation type="submission" date="2020-09" db="EMBL/GenBank/DDBJ databases">
        <title>Methylomonas albis sp. nov. and Methylomonas fluvii sp. nov.: Two cold-adapted methanotrophs from the River Elbe and an amended description of Methylovulum psychrotolerans strain Eb1.</title>
        <authorList>
            <person name="Bussmann I.K."/>
            <person name="Klings K.-W."/>
            <person name="Warnstedt J."/>
            <person name="Hoppert M."/>
            <person name="Saborowski A."/>
            <person name="Horn F."/>
            <person name="Liebner S."/>
        </authorList>
    </citation>
    <scope>NUCLEOTIDE SEQUENCE [LARGE SCALE GENOMIC DNA]</scope>
    <source>
        <strain evidence="12 13">EbA</strain>
    </source>
</reference>
<evidence type="ECO:0000256" key="1">
    <source>
        <dbReference type="ARBA" id="ARBA00004651"/>
    </source>
</evidence>
<dbReference type="Gene3D" id="1.20.120.160">
    <property type="entry name" value="HPT domain"/>
    <property type="match status" value="1"/>
</dbReference>
<feature type="domain" description="Response regulatory" evidence="11">
    <location>
        <begin position="15"/>
        <end position="132"/>
    </location>
</feature>
<dbReference type="InterPro" id="IPR036641">
    <property type="entry name" value="HPT_dom_sf"/>
</dbReference>
<dbReference type="PANTHER" id="PTHR45339:SF1">
    <property type="entry name" value="HYBRID SIGNAL TRANSDUCTION HISTIDINE KINASE J"/>
    <property type="match status" value="1"/>
</dbReference>
<proteinExistence type="predicted"/>
<dbReference type="InterPro" id="IPR011006">
    <property type="entry name" value="CheY-like_superfamily"/>
</dbReference>
<evidence type="ECO:0000256" key="8">
    <source>
        <dbReference type="ARBA" id="ARBA00023012"/>
    </source>
</evidence>
<dbReference type="PANTHER" id="PTHR45339">
    <property type="entry name" value="HYBRID SIGNAL TRANSDUCTION HISTIDINE KINASE J"/>
    <property type="match status" value="1"/>
</dbReference>
<keyword evidence="3 10" id="KW-0597">Phosphoprotein</keyword>
<accession>A0ABR9D4G6</accession>
<keyword evidence="8" id="KW-0902">Two-component regulatory system</keyword>
<sequence length="257" mass="29639">MINGLKLLTMTNDFSILIADDNEINLWLLREQLEHWTMDIALANNGREAWQQLQQRRYDLIFLDVNMPFLSGFDVAEKLRGTENCNRQTPAIAVTAHAQNQQRERAIEAGFNECLVKPLRLFHLEQLLARWRQHGAVNAEYYAGQILTKAQHDRPLSQSLMSKLFAQLPSLMSDIEQALDCGLLQQAWEINHKLHGTFCFYDFADCLAVVQSLQTALEQADEDKARQRFSALKLILNWLLDNQEQVLQCLVKDDSRV</sequence>
<keyword evidence="2" id="KW-1003">Cell membrane</keyword>
<dbReference type="Gene3D" id="3.40.50.2300">
    <property type="match status" value="1"/>
</dbReference>
<dbReference type="InterPro" id="IPR001789">
    <property type="entry name" value="Sig_transdc_resp-reg_receiver"/>
</dbReference>
<evidence type="ECO:0000256" key="10">
    <source>
        <dbReference type="PROSITE-ProRule" id="PRU00169"/>
    </source>
</evidence>
<dbReference type="RefSeq" id="WP_192376248.1">
    <property type="nucleotide sequence ID" value="NZ_CAJHIV010000001.1"/>
</dbReference>
<dbReference type="SUPFAM" id="SSF52172">
    <property type="entry name" value="CheY-like"/>
    <property type="match status" value="1"/>
</dbReference>
<evidence type="ECO:0000256" key="3">
    <source>
        <dbReference type="ARBA" id="ARBA00022553"/>
    </source>
</evidence>
<keyword evidence="5" id="KW-0547">Nucleotide-binding</keyword>
<dbReference type="PROSITE" id="PS50110">
    <property type="entry name" value="RESPONSE_REGULATORY"/>
    <property type="match status" value="1"/>
</dbReference>
<evidence type="ECO:0000256" key="6">
    <source>
        <dbReference type="ARBA" id="ARBA00022840"/>
    </source>
</evidence>
<evidence type="ECO:0000313" key="13">
    <source>
        <dbReference type="Proteomes" id="UP000652176"/>
    </source>
</evidence>
<keyword evidence="9" id="KW-0472">Membrane</keyword>
<dbReference type="CDD" id="cd17546">
    <property type="entry name" value="REC_hyHK_CKI1_RcsC-like"/>
    <property type="match status" value="1"/>
</dbReference>
<dbReference type="SUPFAM" id="SSF47226">
    <property type="entry name" value="Histidine-containing phosphotransfer domain, HPT domain"/>
    <property type="match status" value="1"/>
</dbReference>
<comment type="subcellular location">
    <subcellularLocation>
        <location evidence="1">Cell membrane</location>
        <topology evidence="1">Multi-pass membrane protein</topology>
    </subcellularLocation>
</comment>
<dbReference type="SMART" id="SM00448">
    <property type="entry name" value="REC"/>
    <property type="match status" value="1"/>
</dbReference>
<gene>
    <name evidence="12" type="ORF">IE877_19385</name>
</gene>
<evidence type="ECO:0000256" key="7">
    <source>
        <dbReference type="ARBA" id="ARBA00022989"/>
    </source>
</evidence>
<evidence type="ECO:0000256" key="4">
    <source>
        <dbReference type="ARBA" id="ARBA00022692"/>
    </source>
</evidence>
<protein>
    <submittedName>
        <fullName evidence="12">Response regulator</fullName>
    </submittedName>
</protein>
<feature type="modified residue" description="4-aspartylphosphate" evidence="10">
    <location>
        <position position="64"/>
    </location>
</feature>
<evidence type="ECO:0000256" key="5">
    <source>
        <dbReference type="ARBA" id="ARBA00022741"/>
    </source>
</evidence>
<keyword evidence="13" id="KW-1185">Reference proteome</keyword>
<keyword evidence="6" id="KW-0067">ATP-binding</keyword>
<evidence type="ECO:0000259" key="11">
    <source>
        <dbReference type="PROSITE" id="PS50110"/>
    </source>
</evidence>
<evidence type="ECO:0000313" key="12">
    <source>
        <dbReference type="EMBL" id="MBD9358008.1"/>
    </source>
</evidence>
<evidence type="ECO:0000256" key="2">
    <source>
        <dbReference type="ARBA" id="ARBA00022475"/>
    </source>
</evidence>
<organism evidence="12 13">
    <name type="scientific">Methylomonas albis</name>
    <dbReference type="NCBI Taxonomy" id="1854563"/>
    <lineage>
        <taxon>Bacteria</taxon>
        <taxon>Pseudomonadati</taxon>
        <taxon>Pseudomonadota</taxon>
        <taxon>Gammaproteobacteria</taxon>
        <taxon>Methylococcales</taxon>
        <taxon>Methylococcaceae</taxon>
        <taxon>Methylomonas</taxon>
    </lineage>
</organism>
<dbReference type="EMBL" id="JACXSS010000001">
    <property type="protein sequence ID" value="MBD9358008.1"/>
    <property type="molecule type" value="Genomic_DNA"/>
</dbReference>
<keyword evidence="4" id="KW-0812">Transmembrane</keyword>
<dbReference type="Pfam" id="PF00072">
    <property type="entry name" value="Response_reg"/>
    <property type="match status" value="1"/>
</dbReference>
<comment type="caution">
    <text evidence="12">The sequence shown here is derived from an EMBL/GenBank/DDBJ whole genome shotgun (WGS) entry which is preliminary data.</text>
</comment>